<comment type="caution">
    <text evidence="1">The sequence shown here is derived from an EMBL/GenBank/DDBJ whole genome shotgun (WGS) entry which is preliminary data.</text>
</comment>
<name>A0A9P6A3Y1_PLEER</name>
<dbReference type="Proteomes" id="UP000807025">
    <property type="component" value="Unassembled WGS sequence"/>
</dbReference>
<accession>A0A9P6A3Y1</accession>
<evidence type="ECO:0000313" key="2">
    <source>
        <dbReference type="Proteomes" id="UP000807025"/>
    </source>
</evidence>
<dbReference type="AlphaFoldDB" id="A0A9P6A3Y1"/>
<dbReference type="EMBL" id="MU154549">
    <property type="protein sequence ID" value="KAF9496771.1"/>
    <property type="molecule type" value="Genomic_DNA"/>
</dbReference>
<evidence type="ECO:0000313" key="1">
    <source>
        <dbReference type="EMBL" id="KAF9496771.1"/>
    </source>
</evidence>
<sequence length="83" mass="9237">MCTAELIGDYYRGCQHFVGLYYTGERTDCNSPKCGVSAAHRHTAPNCPCPKQDQDERKVRNMFQVSCDACRAAAFERLSSGRG</sequence>
<gene>
    <name evidence="1" type="ORF">BDN71DRAFT_1388705</name>
</gene>
<dbReference type="OrthoDB" id="3197992at2759"/>
<reference evidence="1" key="1">
    <citation type="submission" date="2020-11" db="EMBL/GenBank/DDBJ databases">
        <authorList>
            <consortium name="DOE Joint Genome Institute"/>
            <person name="Ahrendt S."/>
            <person name="Riley R."/>
            <person name="Andreopoulos W."/>
            <person name="Labutti K."/>
            <person name="Pangilinan J."/>
            <person name="Ruiz-Duenas F.J."/>
            <person name="Barrasa J.M."/>
            <person name="Sanchez-Garcia M."/>
            <person name="Camarero S."/>
            <person name="Miyauchi S."/>
            <person name="Serrano A."/>
            <person name="Linde D."/>
            <person name="Babiker R."/>
            <person name="Drula E."/>
            <person name="Ayuso-Fernandez I."/>
            <person name="Pacheco R."/>
            <person name="Padilla G."/>
            <person name="Ferreira P."/>
            <person name="Barriuso J."/>
            <person name="Kellner H."/>
            <person name="Castanera R."/>
            <person name="Alfaro M."/>
            <person name="Ramirez L."/>
            <person name="Pisabarro A.G."/>
            <person name="Kuo A."/>
            <person name="Tritt A."/>
            <person name="Lipzen A."/>
            <person name="He G."/>
            <person name="Yan M."/>
            <person name="Ng V."/>
            <person name="Cullen D."/>
            <person name="Martin F."/>
            <person name="Rosso M.-N."/>
            <person name="Henrissat B."/>
            <person name="Hibbett D."/>
            <person name="Martinez A.T."/>
            <person name="Grigoriev I.V."/>
        </authorList>
    </citation>
    <scope>NUCLEOTIDE SEQUENCE</scope>
    <source>
        <strain evidence="1">ATCC 90797</strain>
    </source>
</reference>
<proteinExistence type="predicted"/>
<protein>
    <submittedName>
        <fullName evidence="1">Uncharacterized protein</fullName>
    </submittedName>
</protein>
<keyword evidence="2" id="KW-1185">Reference proteome</keyword>
<organism evidence="1 2">
    <name type="scientific">Pleurotus eryngii</name>
    <name type="common">Boletus of the steppes</name>
    <dbReference type="NCBI Taxonomy" id="5323"/>
    <lineage>
        <taxon>Eukaryota</taxon>
        <taxon>Fungi</taxon>
        <taxon>Dikarya</taxon>
        <taxon>Basidiomycota</taxon>
        <taxon>Agaricomycotina</taxon>
        <taxon>Agaricomycetes</taxon>
        <taxon>Agaricomycetidae</taxon>
        <taxon>Agaricales</taxon>
        <taxon>Pleurotineae</taxon>
        <taxon>Pleurotaceae</taxon>
        <taxon>Pleurotus</taxon>
    </lineage>
</organism>